<keyword evidence="2" id="KW-1133">Transmembrane helix</keyword>
<protein>
    <submittedName>
        <fullName evidence="3">Uncharacterized protein</fullName>
    </submittedName>
</protein>
<dbReference type="RefSeq" id="WP_193121635.1">
    <property type="nucleotide sequence ID" value="NZ_JADBGI010000007.1"/>
</dbReference>
<proteinExistence type="predicted"/>
<dbReference type="EMBL" id="JADBGI010000007">
    <property type="protein sequence ID" value="MBE2999000.1"/>
    <property type="molecule type" value="Genomic_DNA"/>
</dbReference>
<feature type="region of interest" description="Disordered" evidence="1">
    <location>
        <begin position="1"/>
        <end position="49"/>
    </location>
</feature>
<keyword evidence="4" id="KW-1185">Reference proteome</keyword>
<feature type="transmembrane region" description="Helical" evidence="2">
    <location>
        <begin position="136"/>
        <end position="159"/>
    </location>
</feature>
<feature type="transmembrane region" description="Helical" evidence="2">
    <location>
        <begin position="105"/>
        <end position="124"/>
    </location>
</feature>
<dbReference type="Proteomes" id="UP000806528">
    <property type="component" value="Unassembled WGS sequence"/>
</dbReference>
<name>A0ABR9P5L9_9ACTN</name>
<evidence type="ECO:0000256" key="2">
    <source>
        <dbReference type="SAM" id="Phobius"/>
    </source>
</evidence>
<keyword evidence="2" id="KW-0812">Transmembrane</keyword>
<comment type="caution">
    <text evidence="3">The sequence shown here is derived from an EMBL/GenBank/DDBJ whole genome shotgun (WGS) entry which is preliminary data.</text>
</comment>
<evidence type="ECO:0000313" key="4">
    <source>
        <dbReference type="Proteomes" id="UP000806528"/>
    </source>
</evidence>
<organism evidence="3 4">
    <name type="scientific">Nocardiopsis coralli</name>
    <dbReference type="NCBI Taxonomy" id="2772213"/>
    <lineage>
        <taxon>Bacteria</taxon>
        <taxon>Bacillati</taxon>
        <taxon>Actinomycetota</taxon>
        <taxon>Actinomycetes</taxon>
        <taxon>Streptosporangiales</taxon>
        <taxon>Nocardiopsidaceae</taxon>
        <taxon>Nocardiopsis</taxon>
    </lineage>
</organism>
<evidence type="ECO:0000256" key="1">
    <source>
        <dbReference type="SAM" id="MobiDB-lite"/>
    </source>
</evidence>
<reference evidence="3 4" key="1">
    <citation type="submission" date="2020-09" db="EMBL/GenBank/DDBJ databases">
        <title>Diversity and distribution of actinomycetes associated with coral in the coast of Hainan.</title>
        <authorList>
            <person name="Li F."/>
        </authorList>
    </citation>
    <scope>NUCLEOTIDE SEQUENCE [LARGE SCALE GENOMIC DNA]</scope>
    <source>
        <strain evidence="3 4">HNM0947</strain>
    </source>
</reference>
<gene>
    <name evidence="3" type="ORF">IDM40_09855</name>
</gene>
<evidence type="ECO:0000313" key="3">
    <source>
        <dbReference type="EMBL" id="MBE2999000.1"/>
    </source>
</evidence>
<accession>A0ABR9P5L9</accession>
<keyword evidence="2" id="KW-0472">Membrane</keyword>
<sequence>MSTSREDEATESTTDADLSPEPREDQVDDGTTGAPQTGADFVQGSRPQALPRGGGVFSPESLSLTGLLLLLPVLVGGRLLERVAWFGVGSGTAEAAQLAVLRSELLITGTIAGLAVLLASVSLFTGDDRTRAWARWAASAVVIAGVVSLLMCVVAFVGIV</sequence>